<evidence type="ECO:0000313" key="1">
    <source>
        <dbReference type="EMBL" id="ETN87255.1"/>
    </source>
</evidence>
<sequence length="156" mass="17907">MGQSGPTLALTIIVAYGRTSSHGQDEVETSYMDIEKFYRVDHAFYRLIVGNFNTKIGPEEGLGNFTSGLTAYNGTNKRRGFRSLSWRPSPHMGSRNFRSLPLYARHRTLRGRYHSEIDQIVVTKRFHRCCAKALYGIQASPSLRKIFFHTECRESR</sequence>
<dbReference type="KEGG" id="nai:NECAME_00114"/>
<keyword evidence="2" id="KW-1185">Reference proteome</keyword>
<name>W2TYY0_NECAM</name>
<proteinExistence type="predicted"/>
<dbReference type="EMBL" id="KI657455">
    <property type="protein sequence ID" value="ETN87255.1"/>
    <property type="molecule type" value="Genomic_DNA"/>
</dbReference>
<organism evidence="1 2">
    <name type="scientific">Necator americanus</name>
    <name type="common">Human hookworm</name>
    <dbReference type="NCBI Taxonomy" id="51031"/>
    <lineage>
        <taxon>Eukaryota</taxon>
        <taxon>Metazoa</taxon>
        <taxon>Ecdysozoa</taxon>
        <taxon>Nematoda</taxon>
        <taxon>Chromadorea</taxon>
        <taxon>Rhabditida</taxon>
        <taxon>Rhabditina</taxon>
        <taxon>Rhabditomorpha</taxon>
        <taxon>Strongyloidea</taxon>
        <taxon>Ancylostomatidae</taxon>
        <taxon>Bunostominae</taxon>
        <taxon>Necator</taxon>
    </lineage>
</organism>
<gene>
    <name evidence="1" type="ORF">NECAME_00114</name>
</gene>
<evidence type="ECO:0008006" key="3">
    <source>
        <dbReference type="Google" id="ProtNLM"/>
    </source>
</evidence>
<dbReference type="OrthoDB" id="5864900at2759"/>
<dbReference type="Proteomes" id="UP000053676">
    <property type="component" value="Unassembled WGS sequence"/>
</dbReference>
<accession>W2TYY0</accession>
<reference evidence="2" key="1">
    <citation type="journal article" date="2014" name="Nat. Genet.">
        <title>Genome of the human hookworm Necator americanus.</title>
        <authorList>
            <person name="Tang Y.T."/>
            <person name="Gao X."/>
            <person name="Rosa B.A."/>
            <person name="Abubucker S."/>
            <person name="Hallsworth-Pepin K."/>
            <person name="Martin J."/>
            <person name="Tyagi R."/>
            <person name="Heizer E."/>
            <person name="Zhang X."/>
            <person name="Bhonagiri-Palsikar V."/>
            <person name="Minx P."/>
            <person name="Warren W.C."/>
            <person name="Wang Q."/>
            <person name="Zhan B."/>
            <person name="Hotez P.J."/>
            <person name="Sternberg P.W."/>
            <person name="Dougall A."/>
            <person name="Gaze S.T."/>
            <person name="Mulvenna J."/>
            <person name="Sotillo J."/>
            <person name="Ranganathan S."/>
            <person name="Rabelo E.M."/>
            <person name="Wilson R.K."/>
            <person name="Felgner P.L."/>
            <person name="Bethony J."/>
            <person name="Hawdon J.M."/>
            <person name="Gasser R.B."/>
            <person name="Loukas A."/>
            <person name="Mitreva M."/>
        </authorList>
    </citation>
    <scope>NUCLEOTIDE SEQUENCE [LARGE SCALE GENOMIC DNA]</scope>
</reference>
<dbReference type="AlphaFoldDB" id="W2TYY0"/>
<evidence type="ECO:0000313" key="2">
    <source>
        <dbReference type="Proteomes" id="UP000053676"/>
    </source>
</evidence>
<protein>
    <recommendedName>
        <fullName evidence="3">Endonuclease/exonuclease/phosphatase domain-containing protein</fullName>
    </recommendedName>
</protein>